<dbReference type="Proteomes" id="UP000247515">
    <property type="component" value="Unassembled WGS sequence"/>
</dbReference>
<accession>A0ABX5MVM9</accession>
<gene>
    <name evidence="1" type="ORF">C7400_103182</name>
</gene>
<proteinExistence type="predicted"/>
<name>A0ABX5MVM9_9BURK</name>
<keyword evidence="2" id="KW-1185">Reference proteome</keyword>
<dbReference type="EMBL" id="QJJV01000003">
    <property type="protein sequence ID" value="PXX19191.1"/>
    <property type="molecule type" value="Genomic_DNA"/>
</dbReference>
<evidence type="ECO:0008006" key="3">
    <source>
        <dbReference type="Google" id="ProtNLM"/>
    </source>
</evidence>
<comment type="caution">
    <text evidence="1">The sequence shown here is derived from an EMBL/GenBank/DDBJ whole genome shotgun (WGS) entry which is preliminary data.</text>
</comment>
<evidence type="ECO:0000313" key="1">
    <source>
        <dbReference type="EMBL" id="PXX19191.1"/>
    </source>
</evidence>
<reference evidence="1 2" key="1">
    <citation type="submission" date="2018-05" db="EMBL/GenBank/DDBJ databases">
        <title>Genomic Encyclopedia of Type Strains, Phase IV (KMG-V): Genome sequencing to study the core and pangenomes of soil and plant-associated prokaryotes.</title>
        <authorList>
            <person name="Whitman W."/>
        </authorList>
    </citation>
    <scope>NUCLEOTIDE SEQUENCE [LARGE SCALE GENOMIC DNA]</scope>
    <source>
        <strain evidence="1 2">SIr-6563</strain>
    </source>
</reference>
<organism evidence="1 2">
    <name type="scientific">Paraburkholderia tropica</name>
    <dbReference type="NCBI Taxonomy" id="92647"/>
    <lineage>
        <taxon>Bacteria</taxon>
        <taxon>Pseudomonadati</taxon>
        <taxon>Pseudomonadota</taxon>
        <taxon>Betaproteobacteria</taxon>
        <taxon>Burkholderiales</taxon>
        <taxon>Burkholderiaceae</taxon>
        <taxon>Paraburkholderia</taxon>
    </lineage>
</organism>
<dbReference type="RefSeq" id="WP_146229934.1">
    <property type="nucleotide sequence ID" value="NZ_CADFGS010000006.1"/>
</dbReference>
<sequence length="107" mass="11431">MRLRIALIFMLFLFAESVIMVRAAYANDIVSRKGLAPDQEAKVAKSLARNRLIGQEAAGQAAAHGATAQEKDCTTSIGNIDLSGQRPGVRAPKDNIVVIKAPVVNKC</sequence>
<protein>
    <recommendedName>
        <fullName evidence="3">DUF4148 domain-containing protein</fullName>
    </recommendedName>
</protein>
<evidence type="ECO:0000313" key="2">
    <source>
        <dbReference type="Proteomes" id="UP000247515"/>
    </source>
</evidence>